<dbReference type="SUPFAM" id="SSF53822">
    <property type="entry name" value="Periplasmic binding protein-like I"/>
    <property type="match status" value="1"/>
</dbReference>
<evidence type="ECO:0000313" key="2">
    <source>
        <dbReference type="EMBL" id="KAL2911750.1"/>
    </source>
</evidence>
<dbReference type="Gene3D" id="3.40.50.2300">
    <property type="match status" value="2"/>
</dbReference>
<dbReference type="InterPro" id="IPR028082">
    <property type="entry name" value="Peripla_BP_I"/>
</dbReference>
<feature type="signal peptide" evidence="1">
    <location>
        <begin position="1"/>
        <end position="23"/>
    </location>
</feature>
<reference evidence="2 3" key="1">
    <citation type="submission" date="2023-09" db="EMBL/GenBank/DDBJ databases">
        <title>Pangenome analysis of Batrachochytrium dendrobatidis and related Chytrids.</title>
        <authorList>
            <person name="Yacoub M.N."/>
            <person name="Stajich J.E."/>
            <person name="James T.Y."/>
        </authorList>
    </citation>
    <scope>NUCLEOTIDE SEQUENCE [LARGE SCALE GENOMIC DNA]</scope>
    <source>
        <strain evidence="2 3">JEL0888</strain>
    </source>
</reference>
<gene>
    <name evidence="2" type="ORF">HK105_208753</name>
</gene>
<keyword evidence="1" id="KW-0732">Signal</keyword>
<feature type="chain" id="PRO_5047250587" description="Receptor ligand binding region domain-containing protein" evidence="1">
    <location>
        <begin position="24"/>
        <end position="209"/>
    </location>
</feature>
<name>A0ABR4MWU5_9FUNG</name>
<proteinExistence type="predicted"/>
<sequence length="209" mass="22485">MSNFLNAMLVAVAVGALVFAVGAQTRPSSKAANSVKIGFIDVGSAISADQFYFGMLMAGNEINANATILQDVTLTFPRIRMQSATTRPAAVYDSVASLCDSGQYRAFLCRTNSATAQAIALICPTIPTYPLFYRSQMPITPNILTMIAMFRYFGWMKTGIVFSASGVYPEANTVSKQLFPAYGIQVLTSIKIPDYDATISTLHSLSETG</sequence>
<evidence type="ECO:0000313" key="3">
    <source>
        <dbReference type="Proteomes" id="UP001527925"/>
    </source>
</evidence>
<keyword evidence="3" id="KW-1185">Reference proteome</keyword>
<accession>A0ABR4MWU5</accession>
<comment type="caution">
    <text evidence="2">The sequence shown here is derived from an EMBL/GenBank/DDBJ whole genome shotgun (WGS) entry which is preliminary data.</text>
</comment>
<dbReference type="EMBL" id="JADGIZ020000088">
    <property type="protein sequence ID" value="KAL2911750.1"/>
    <property type="molecule type" value="Genomic_DNA"/>
</dbReference>
<evidence type="ECO:0000256" key="1">
    <source>
        <dbReference type="SAM" id="SignalP"/>
    </source>
</evidence>
<evidence type="ECO:0008006" key="4">
    <source>
        <dbReference type="Google" id="ProtNLM"/>
    </source>
</evidence>
<protein>
    <recommendedName>
        <fullName evidence="4">Receptor ligand binding region domain-containing protein</fullName>
    </recommendedName>
</protein>
<organism evidence="2 3">
    <name type="scientific">Polyrhizophydium stewartii</name>
    <dbReference type="NCBI Taxonomy" id="2732419"/>
    <lineage>
        <taxon>Eukaryota</taxon>
        <taxon>Fungi</taxon>
        <taxon>Fungi incertae sedis</taxon>
        <taxon>Chytridiomycota</taxon>
        <taxon>Chytridiomycota incertae sedis</taxon>
        <taxon>Chytridiomycetes</taxon>
        <taxon>Rhizophydiales</taxon>
        <taxon>Rhizophydiales incertae sedis</taxon>
        <taxon>Polyrhizophydium</taxon>
    </lineage>
</organism>
<dbReference type="Proteomes" id="UP001527925">
    <property type="component" value="Unassembled WGS sequence"/>
</dbReference>